<evidence type="ECO:0000256" key="6">
    <source>
        <dbReference type="ARBA" id="ARBA00022968"/>
    </source>
</evidence>
<keyword evidence="9 10" id="KW-0325">Glycoprotein</keyword>
<evidence type="ECO:0000313" key="11">
    <source>
        <dbReference type="EMBL" id="KAF3322475.1"/>
    </source>
</evidence>
<protein>
    <recommendedName>
        <fullName evidence="10">Methyltransferase</fullName>
        <ecNumber evidence="10">2.1.1.-</ecNumber>
    </recommendedName>
</protein>
<dbReference type="FunFam" id="3.40.50.150:FF:000123">
    <property type="entry name" value="Putative methyltransferase PMT15"/>
    <property type="match status" value="1"/>
</dbReference>
<keyword evidence="4 10" id="KW-0808">Transferase</keyword>
<keyword evidence="12" id="KW-1185">Reference proteome</keyword>
<evidence type="ECO:0000256" key="10">
    <source>
        <dbReference type="RuleBase" id="RU366043"/>
    </source>
</evidence>
<comment type="subcellular location">
    <subcellularLocation>
        <location evidence="1">Endoplasmic reticulum membrane</location>
        <topology evidence="1">Single-pass type II membrane protein</topology>
    </subcellularLocation>
    <subcellularLocation>
        <location evidence="10">Membrane</location>
        <topology evidence="10">Single-pass type II membrane protein</topology>
    </subcellularLocation>
</comment>
<evidence type="ECO:0000256" key="8">
    <source>
        <dbReference type="ARBA" id="ARBA00023136"/>
    </source>
</evidence>
<dbReference type="GO" id="GO:0005789">
    <property type="term" value="C:endoplasmic reticulum membrane"/>
    <property type="evidence" value="ECO:0007669"/>
    <property type="project" value="UniProtKB-SubCell"/>
</dbReference>
<proteinExistence type="inferred from homology"/>
<dbReference type="GO" id="GO:0032259">
    <property type="term" value="P:methylation"/>
    <property type="evidence" value="ECO:0007669"/>
    <property type="project" value="UniProtKB-KW"/>
</dbReference>
<evidence type="ECO:0000256" key="4">
    <source>
        <dbReference type="ARBA" id="ARBA00022679"/>
    </source>
</evidence>
<dbReference type="GO" id="GO:0008168">
    <property type="term" value="F:methyltransferase activity"/>
    <property type="evidence" value="ECO:0007669"/>
    <property type="project" value="UniProtKB-UniRule"/>
</dbReference>
<dbReference type="GO" id="GO:0005768">
    <property type="term" value="C:endosome"/>
    <property type="evidence" value="ECO:0007669"/>
    <property type="project" value="TreeGrafter"/>
</dbReference>
<evidence type="ECO:0000256" key="9">
    <source>
        <dbReference type="ARBA" id="ARBA00023180"/>
    </source>
</evidence>
<keyword evidence="7 10" id="KW-1133">Transmembrane helix</keyword>
<name>A0A833QE57_9POAL</name>
<sequence length="622" mass="70821">MAGLIKHYQRYTKRTNILSIAFVALLCSLSYFLGLWQHNGFTSPVSTTAVLSSVACDPTTVSTSPGFDLDFAAHHTANDSTFASPPPSDFPPCDIKYSEYTPCEDVDRSLRFDRDRLIYRERHCPEKRELLKCLIPAPAGYRNPFPWPASRDVAWFANVPHKELSVEKAVQNWIRVDGDKFRFPGGGTMFPRGADAYIDDIDKLISLRDGTIRTAIDTGCGVASWGAYLLSRNIVTMSFAPRDTHEAQVQFALERGVPAMIGVLASNRLPYPSRAFDMAHCSRCLIPWHLYDGLYLIEVDRILRPGGYWILSGPPINWKKHWKGWQRTEKDLNNEQNQIENVAKSLCWKKVQEKGDLAIWQKPTNHVHCKINRKVIKSPQFCSAQNPDAAWYKKMEPCMTPLPEVASIDQVAGGELKRWPERLTAIPPRISSGSVEGVTAEIFLQDTELWKSRVRYYKKLISQLGQKGRYRNLLDTNAQFGGFAAALIDDPVWVINMVPTIGMDTLGVIYERGLIGSYQDWCEAVSTYPRTYDLIHADSLLTLYKDRCETEDMLLELDRILRPEGTVIFRDDVDILVKTKSIAERMRWQSQIVDHENGPLVREKLLLVVKTYWTAEDQNQPQ</sequence>
<evidence type="ECO:0000256" key="1">
    <source>
        <dbReference type="ARBA" id="ARBA00004648"/>
    </source>
</evidence>
<dbReference type="InterPro" id="IPR029063">
    <property type="entry name" value="SAM-dependent_MTases_sf"/>
</dbReference>
<keyword evidence="8 10" id="KW-0472">Membrane</keyword>
<keyword evidence="3 10" id="KW-0489">Methyltransferase</keyword>
<organism evidence="11 12">
    <name type="scientific">Carex littledalei</name>
    <dbReference type="NCBI Taxonomy" id="544730"/>
    <lineage>
        <taxon>Eukaryota</taxon>
        <taxon>Viridiplantae</taxon>
        <taxon>Streptophyta</taxon>
        <taxon>Embryophyta</taxon>
        <taxon>Tracheophyta</taxon>
        <taxon>Spermatophyta</taxon>
        <taxon>Magnoliopsida</taxon>
        <taxon>Liliopsida</taxon>
        <taxon>Poales</taxon>
        <taxon>Cyperaceae</taxon>
        <taxon>Cyperoideae</taxon>
        <taxon>Cariceae</taxon>
        <taxon>Carex</taxon>
        <taxon>Carex subgen. Euthyceras</taxon>
    </lineage>
</organism>
<evidence type="ECO:0000256" key="3">
    <source>
        <dbReference type="ARBA" id="ARBA00022603"/>
    </source>
</evidence>
<evidence type="ECO:0000256" key="5">
    <source>
        <dbReference type="ARBA" id="ARBA00022692"/>
    </source>
</evidence>
<dbReference type="Pfam" id="PF03141">
    <property type="entry name" value="Methyltransf_29"/>
    <property type="match status" value="1"/>
</dbReference>
<reference evidence="11" key="1">
    <citation type="submission" date="2020-01" db="EMBL/GenBank/DDBJ databases">
        <title>Genome sequence of Kobresia littledalei, the first chromosome-level genome in the family Cyperaceae.</title>
        <authorList>
            <person name="Qu G."/>
        </authorList>
    </citation>
    <scope>NUCLEOTIDE SEQUENCE</scope>
    <source>
        <strain evidence="11">C.B.Clarke</strain>
        <tissue evidence="11">Leaf</tissue>
    </source>
</reference>
<dbReference type="InterPro" id="IPR004159">
    <property type="entry name" value="Put_SAM_MeTrfase"/>
</dbReference>
<evidence type="ECO:0000313" key="12">
    <source>
        <dbReference type="Proteomes" id="UP000623129"/>
    </source>
</evidence>
<dbReference type="OrthoDB" id="2013972at2759"/>
<keyword evidence="6 10" id="KW-0735">Signal-anchor</keyword>
<gene>
    <name evidence="11" type="ORF">FCM35_KLT13616</name>
</gene>
<dbReference type="PANTHER" id="PTHR10108">
    <property type="entry name" value="SAM-DEPENDENT METHYLTRANSFERASE"/>
    <property type="match status" value="1"/>
</dbReference>
<comment type="similarity">
    <text evidence="2 10">Belongs to the methyltransferase superfamily.</text>
</comment>
<evidence type="ECO:0000256" key="2">
    <source>
        <dbReference type="ARBA" id="ARBA00008361"/>
    </source>
</evidence>
<dbReference type="PANTHER" id="PTHR10108:SF1049">
    <property type="entry name" value="METHYLTRANSFERASE"/>
    <property type="match status" value="1"/>
</dbReference>
<feature type="transmembrane region" description="Helical" evidence="10">
    <location>
        <begin position="16"/>
        <end position="36"/>
    </location>
</feature>
<evidence type="ECO:0000256" key="7">
    <source>
        <dbReference type="ARBA" id="ARBA00022989"/>
    </source>
</evidence>
<accession>A0A833QE57</accession>
<dbReference type="SUPFAM" id="SSF53335">
    <property type="entry name" value="S-adenosyl-L-methionine-dependent methyltransferases"/>
    <property type="match status" value="2"/>
</dbReference>
<dbReference type="Proteomes" id="UP000623129">
    <property type="component" value="Unassembled WGS sequence"/>
</dbReference>
<dbReference type="EMBL" id="SWLB01000025">
    <property type="protein sequence ID" value="KAF3322475.1"/>
    <property type="molecule type" value="Genomic_DNA"/>
</dbReference>
<dbReference type="AlphaFoldDB" id="A0A833QE57"/>
<dbReference type="Gene3D" id="3.40.50.150">
    <property type="entry name" value="Vaccinia Virus protein VP39"/>
    <property type="match status" value="1"/>
</dbReference>
<dbReference type="GO" id="GO:0005802">
    <property type="term" value="C:trans-Golgi network"/>
    <property type="evidence" value="ECO:0007669"/>
    <property type="project" value="TreeGrafter"/>
</dbReference>
<dbReference type="EC" id="2.1.1.-" evidence="10"/>
<keyword evidence="5 10" id="KW-0812">Transmembrane</keyword>
<comment type="caution">
    <text evidence="11">The sequence shown here is derived from an EMBL/GenBank/DDBJ whole genome shotgun (WGS) entry which is preliminary data.</text>
</comment>